<evidence type="ECO:0000259" key="7">
    <source>
        <dbReference type="PROSITE" id="PS50893"/>
    </source>
</evidence>
<feature type="region of interest" description="Disordered" evidence="6">
    <location>
        <begin position="304"/>
        <end position="345"/>
    </location>
</feature>
<dbReference type="InterPro" id="IPR003593">
    <property type="entry name" value="AAA+_ATPase"/>
</dbReference>
<dbReference type="SMART" id="SM00382">
    <property type="entry name" value="AAA"/>
    <property type="match status" value="1"/>
</dbReference>
<dbReference type="EC" id="7.6.2.9" evidence="5"/>
<dbReference type="PANTHER" id="PTHR43117:SF4">
    <property type="entry name" value="OSMOPROTECTANT IMPORT ATP-BINDING PROTEIN OSMV"/>
    <property type="match status" value="1"/>
</dbReference>
<dbReference type="GO" id="GO:0015418">
    <property type="term" value="F:ABC-type quaternary ammonium compound transporting activity"/>
    <property type="evidence" value="ECO:0007669"/>
    <property type="project" value="UniProtKB-EC"/>
</dbReference>
<sequence length="424" mass="43956">MIRFEHVSKSYPDGTTAVDDLTFEVAEGELVTLVGPSGCGKTTTMKMVNRLIEPTSGRIFLDGEDISTVDPVQLRRRIGYVIQQVGLFPHKTVLDNTATVPHLLGRPRKEARARAAELLDLVGLDPSAYGDRYPEQLSGGQRQRVGVARALAADPPVLLMDEPFGAVDPVVREHLQNEFLRLQSTLRKTVLFVTHDIEEAVRLGDRIAVYGAGRIEQFDTPATVLGAPATPYAAQFVGADRGLKRLAVTPVEPGDLEAPPVVRLDDPAASAAGRLADEGAPWAVVLDADGAPYGWVAAAALRGGGPGGEKAPGGETAPGTGTGPAAPAGSGSGSGSGSGAGSTVRAHARPMDAWVPLGSPLKQALSALLQHDAGWIAVRDGDRHLGVLTPAGLHGALRRSTTADTADVPRGGVTLDAVPGPGGA</sequence>
<dbReference type="Gene3D" id="3.40.50.300">
    <property type="entry name" value="P-loop containing nucleotide triphosphate hydrolases"/>
    <property type="match status" value="1"/>
</dbReference>
<dbReference type="InterPro" id="IPR003439">
    <property type="entry name" value="ABC_transporter-like_ATP-bd"/>
</dbReference>
<feature type="compositionally biased region" description="Low complexity" evidence="6">
    <location>
        <begin position="313"/>
        <end position="329"/>
    </location>
</feature>
<dbReference type="CDD" id="cd03295">
    <property type="entry name" value="ABC_OpuCA_Osmoprotection"/>
    <property type="match status" value="1"/>
</dbReference>
<dbReference type="FunFam" id="3.40.50.300:FF:000425">
    <property type="entry name" value="Probable ABC transporter, ATP-binding subunit"/>
    <property type="match status" value="1"/>
</dbReference>
<dbReference type="SUPFAM" id="SSF52540">
    <property type="entry name" value="P-loop containing nucleoside triphosphate hydrolases"/>
    <property type="match status" value="1"/>
</dbReference>
<evidence type="ECO:0000256" key="2">
    <source>
        <dbReference type="ARBA" id="ARBA00022448"/>
    </source>
</evidence>
<keyword evidence="2" id="KW-0813">Transport</keyword>
<keyword evidence="4 8" id="KW-0067">ATP-binding</keyword>
<dbReference type="PROSITE" id="PS00211">
    <property type="entry name" value="ABC_TRANSPORTER_1"/>
    <property type="match status" value="1"/>
</dbReference>
<dbReference type="Pfam" id="PF00005">
    <property type="entry name" value="ABC_tran"/>
    <property type="match status" value="1"/>
</dbReference>
<dbReference type="GO" id="GO:0005524">
    <property type="term" value="F:ATP binding"/>
    <property type="evidence" value="ECO:0007669"/>
    <property type="project" value="UniProtKB-KW"/>
</dbReference>
<dbReference type="InterPro" id="IPR046342">
    <property type="entry name" value="CBS_dom_sf"/>
</dbReference>
<dbReference type="PANTHER" id="PTHR43117">
    <property type="entry name" value="OSMOPROTECTANT IMPORT ATP-BINDING PROTEIN OSMV"/>
    <property type="match status" value="1"/>
</dbReference>
<keyword evidence="3" id="KW-0547">Nucleotide-binding</keyword>
<proteinExistence type="inferred from homology"/>
<dbReference type="InterPro" id="IPR027417">
    <property type="entry name" value="P-loop_NTPase"/>
</dbReference>
<dbReference type="OrthoDB" id="9802264at2"/>
<keyword evidence="9" id="KW-1185">Reference proteome</keyword>
<evidence type="ECO:0000256" key="4">
    <source>
        <dbReference type="ARBA" id="ARBA00022840"/>
    </source>
</evidence>
<dbReference type="Proteomes" id="UP000094094">
    <property type="component" value="Chromosome"/>
</dbReference>
<name>A0A1D7VUQ1_9ACTN</name>
<feature type="region of interest" description="Disordered" evidence="6">
    <location>
        <begin position="400"/>
        <end position="424"/>
    </location>
</feature>
<comment type="similarity">
    <text evidence="1">Belongs to the ABC transporter superfamily.</text>
</comment>
<dbReference type="AlphaFoldDB" id="A0A1D7VUQ1"/>
<dbReference type="EMBL" id="CP017157">
    <property type="protein sequence ID" value="AOP50499.1"/>
    <property type="molecule type" value="Genomic_DNA"/>
</dbReference>
<evidence type="ECO:0000256" key="1">
    <source>
        <dbReference type="ARBA" id="ARBA00005417"/>
    </source>
</evidence>
<dbReference type="KEGG" id="slc:SL103_33355"/>
<accession>A0A1D7VUQ1</accession>
<dbReference type="SUPFAM" id="SSF54631">
    <property type="entry name" value="CBS-domain pair"/>
    <property type="match status" value="1"/>
</dbReference>
<organism evidence="8 9">
    <name type="scientific">Streptomyces lydicus</name>
    <dbReference type="NCBI Taxonomy" id="47763"/>
    <lineage>
        <taxon>Bacteria</taxon>
        <taxon>Bacillati</taxon>
        <taxon>Actinomycetota</taxon>
        <taxon>Actinomycetes</taxon>
        <taxon>Kitasatosporales</taxon>
        <taxon>Streptomycetaceae</taxon>
        <taxon>Streptomyces</taxon>
    </lineage>
</organism>
<dbReference type="PROSITE" id="PS50893">
    <property type="entry name" value="ABC_TRANSPORTER_2"/>
    <property type="match status" value="1"/>
</dbReference>
<evidence type="ECO:0000313" key="8">
    <source>
        <dbReference type="EMBL" id="AOP50499.1"/>
    </source>
</evidence>
<feature type="domain" description="ABC transporter" evidence="7">
    <location>
        <begin position="2"/>
        <end position="237"/>
    </location>
</feature>
<evidence type="ECO:0000256" key="5">
    <source>
        <dbReference type="ARBA" id="ARBA00066388"/>
    </source>
</evidence>
<evidence type="ECO:0000256" key="3">
    <source>
        <dbReference type="ARBA" id="ARBA00022741"/>
    </source>
</evidence>
<dbReference type="RefSeq" id="WP_069572674.1">
    <property type="nucleotide sequence ID" value="NZ_CP017157.1"/>
</dbReference>
<reference evidence="8 9" key="1">
    <citation type="submission" date="2016-09" db="EMBL/GenBank/DDBJ databases">
        <title>Complete genome sequencing of Streptomyces lydicus 103 and metabolic pathways analysis of antibiotic biosynthesis.</title>
        <authorList>
            <person name="Jia N."/>
            <person name="Ding M.-Z."/>
            <person name="Gao F."/>
            <person name="Yuan Y.-J."/>
        </authorList>
    </citation>
    <scope>NUCLEOTIDE SEQUENCE [LARGE SCALE GENOMIC DNA]</scope>
    <source>
        <strain evidence="8 9">103</strain>
    </source>
</reference>
<feature type="compositionally biased region" description="Gly residues" evidence="6">
    <location>
        <begin position="330"/>
        <end position="340"/>
    </location>
</feature>
<dbReference type="GO" id="GO:0016887">
    <property type="term" value="F:ATP hydrolysis activity"/>
    <property type="evidence" value="ECO:0007669"/>
    <property type="project" value="InterPro"/>
</dbReference>
<evidence type="ECO:0000313" key="9">
    <source>
        <dbReference type="Proteomes" id="UP000094094"/>
    </source>
</evidence>
<evidence type="ECO:0000256" key="6">
    <source>
        <dbReference type="SAM" id="MobiDB-lite"/>
    </source>
</evidence>
<protein>
    <recommendedName>
        <fullName evidence="5">ABC-type quaternary amine transporter</fullName>
        <ecNumber evidence="5">7.6.2.9</ecNumber>
    </recommendedName>
</protein>
<dbReference type="InterPro" id="IPR017871">
    <property type="entry name" value="ABC_transporter-like_CS"/>
</dbReference>
<gene>
    <name evidence="8" type="ORF">SL103_33355</name>
</gene>